<gene>
    <name evidence="1" type="ORF">VNE69_10040</name>
</gene>
<proteinExistence type="predicted"/>
<organism evidence="1 2">
    <name type="scientific">Vairimorpha necatrix</name>
    <dbReference type="NCBI Taxonomy" id="6039"/>
    <lineage>
        <taxon>Eukaryota</taxon>
        <taxon>Fungi</taxon>
        <taxon>Fungi incertae sedis</taxon>
        <taxon>Microsporidia</taxon>
        <taxon>Nosematidae</taxon>
        <taxon>Vairimorpha</taxon>
    </lineage>
</organism>
<dbReference type="RefSeq" id="XP_065330833.1">
    <property type="nucleotide sequence ID" value="XM_065474761.1"/>
</dbReference>
<name>A0AAX4JFN3_9MICR</name>
<reference evidence="1" key="1">
    <citation type="journal article" date="2024" name="BMC Genomics">
        <title>Functional annotation of a divergent genome using sequence and structure-based similarity.</title>
        <authorList>
            <person name="Svedberg D."/>
            <person name="Winiger R.R."/>
            <person name="Berg A."/>
            <person name="Sharma H."/>
            <person name="Tellgren-Roth C."/>
            <person name="Debrunner-Vossbrinck B.A."/>
            <person name="Vossbrinck C.R."/>
            <person name="Barandun J."/>
        </authorList>
    </citation>
    <scope>NUCLEOTIDE SEQUENCE</scope>
    <source>
        <strain evidence="1">Illinois isolate</strain>
    </source>
</reference>
<evidence type="ECO:0000313" key="1">
    <source>
        <dbReference type="EMBL" id="WUR04688.1"/>
    </source>
</evidence>
<keyword evidence="2" id="KW-1185">Reference proteome</keyword>
<dbReference type="EMBL" id="CP142735">
    <property type="protein sequence ID" value="WUR04688.1"/>
    <property type="molecule type" value="Genomic_DNA"/>
</dbReference>
<dbReference type="AlphaFoldDB" id="A0AAX4JFN3"/>
<accession>A0AAX4JFN3</accession>
<sequence length="219" mass="26283">MYILQYLTMKFCSLVNKGGMKTEQENLFKHEYNLQVNFQDFPQQEYQGIKLHHYNKVVKDYFFCIEKNPEINKKISDLLSSDHDIDITYLFLIFKQYLQQFYLGMPYDTRCIKRLSFIESLSYLSYKSIIKLASITDFNEYKRTKDQMINSVELKVNPDCEKKIEQLFNTDEYNKIFLMPKDVDTNEHIIRSKRYAPSHTTTSRQDIIYDDVKKVLMSD</sequence>
<dbReference type="Proteomes" id="UP001334084">
    <property type="component" value="Chromosome 10"/>
</dbReference>
<dbReference type="KEGG" id="vnx:VNE69_10040"/>
<evidence type="ECO:0000313" key="2">
    <source>
        <dbReference type="Proteomes" id="UP001334084"/>
    </source>
</evidence>
<dbReference type="GeneID" id="90542522"/>
<protein>
    <submittedName>
        <fullName evidence="1">Uncharacterized protein</fullName>
    </submittedName>
</protein>